<feature type="compositionally biased region" description="Acidic residues" evidence="1">
    <location>
        <begin position="190"/>
        <end position="199"/>
    </location>
</feature>
<accession>A0AAD8YIM9</accession>
<evidence type="ECO:0000313" key="3">
    <source>
        <dbReference type="Proteomes" id="UP001224775"/>
    </source>
</evidence>
<proteinExistence type="predicted"/>
<organism evidence="2 3">
    <name type="scientific">Skeletonema marinoi</name>
    <dbReference type="NCBI Taxonomy" id="267567"/>
    <lineage>
        <taxon>Eukaryota</taxon>
        <taxon>Sar</taxon>
        <taxon>Stramenopiles</taxon>
        <taxon>Ochrophyta</taxon>
        <taxon>Bacillariophyta</taxon>
        <taxon>Coscinodiscophyceae</taxon>
        <taxon>Thalassiosirophycidae</taxon>
        <taxon>Thalassiosirales</taxon>
        <taxon>Skeletonemataceae</taxon>
        <taxon>Skeletonema</taxon>
        <taxon>Skeletonema marinoi-dohrnii complex</taxon>
    </lineage>
</organism>
<reference evidence="2" key="1">
    <citation type="submission" date="2023-06" db="EMBL/GenBank/DDBJ databases">
        <title>Survivors Of The Sea: Transcriptome response of Skeletonema marinoi to long-term dormancy.</title>
        <authorList>
            <person name="Pinder M.I.M."/>
            <person name="Kourtchenko O."/>
            <person name="Robertson E.K."/>
            <person name="Larsson T."/>
            <person name="Maumus F."/>
            <person name="Osuna-Cruz C.M."/>
            <person name="Vancaester E."/>
            <person name="Stenow R."/>
            <person name="Vandepoele K."/>
            <person name="Ploug H."/>
            <person name="Bruchert V."/>
            <person name="Godhe A."/>
            <person name="Topel M."/>
        </authorList>
    </citation>
    <scope>NUCLEOTIDE SEQUENCE</scope>
    <source>
        <strain evidence="2">R05AC</strain>
    </source>
</reference>
<name>A0AAD8YIM9_9STRA</name>
<evidence type="ECO:0000256" key="1">
    <source>
        <dbReference type="SAM" id="MobiDB-lite"/>
    </source>
</evidence>
<feature type="region of interest" description="Disordered" evidence="1">
    <location>
        <begin position="153"/>
        <end position="209"/>
    </location>
</feature>
<comment type="caution">
    <text evidence="2">The sequence shown here is derived from an EMBL/GenBank/DDBJ whole genome shotgun (WGS) entry which is preliminary data.</text>
</comment>
<sequence>MSKQTIHRGSPDQQQQQQPPIQPSPSITSAGMESLAYSLDSSQPDSPTGPYDIKRIHGMAPPHDDDDGGGEYSIYSEEMSRMSAYNQYQEQADGQQQHHQLPTVNEYQMNNTVEEVEFDATATVHEMHRKLLHLLSHPELFTEALVWESKLERGLDPSRPDEEEDDVVGGGGGDGGIKSFENEFGGADEQKDEETDDDGETKGGNARQTLLPPLPLQIFASDAEVVLPQALTATQLFGMERVTGIELEAAAGITGLSHLFQRWLALMPEGDHMNIIRPPGLTVMRISGGRYRVTAAHRVVWRWMNKFSFSDAMFQGPSDLTDTAAPGDEEGSNDTDFDFGDLVTMTIIDVFETDVDGRLLSYCPTFDNRAVHKTQETVERIKKGATQFKERIEVVKKSPADRAPSMSLRI</sequence>
<gene>
    <name evidence="2" type="ORF">QTG54_002623</name>
</gene>
<evidence type="ECO:0000313" key="2">
    <source>
        <dbReference type="EMBL" id="KAK1747279.1"/>
    </source>
</evidence>
<dbReference type="Proteomes" id="UP001224775">
    <property type="component" value="Unassembled WGS sequence"/>
</dbReference>
<dbReference type="EMBL" id="JATAAI010000003">
    <property type="protein sequence ID" value="KAK1747279.1"/>
    <property type="molecule type" value="Genomic_DNA"/>
</dbReference>
<keyword evidence="3" id="KW-1185">Reference proteome</keyword>
<feature type="compositionally biased region" description="Low complexity" evidence="1">
    <location>
        <begin position="13"/>
        <end position="27"/>
    </location>
</feature>
<protein>
    <submittedName>
        <fullName evidence="2">Uncharacterized protein</fullName>
    </submittedName>
</protein>
<feature type="region of interest" description="Disordered" evidence="1">
    <location>
        <begin position="1"/>
        <end position="73"/>
    </location>
</feature>
<dbReference type="AlphaFoldDB" id="A0AAD8YIM9"/>